<proteinExistence type="predicted"/>
<name>A0ACC3A7V3_9EURO</name>
<evidence type="ECO:0000313" key="2">
    <source>
        <dbReference type="Proteomes" id="UP001172386"/>
    </source>
</evidence>
<dbReference type="Proteomes" id="UP001172386">
    <property type="component" value="Unassembled WGS sequence"/>
</dbReference>
<gene>
    <name evidence="1" type="ORF">H2198_004705</name>
</gene>
<reference evidence="1" key="1">
    <citation type="submission" date="2022-10" db="EMBL/GenBank/DDBJ databases">
        <title>Culturing micro-colonial fungi from biological soil crusts in the Mojave desert and describing Neophaeococcomyces mojavensis, and introducing the new genera and species Taxawa tesnikishii.</title>
        <authorList>
            <person name="Kurbessoian T."/>
            <person name="Stajich J.E."/>
        </authorList>
    </citation>
    <scope>NUCLEOTIDE SEQUENCE</scope>
    <source>
        <strain evidence="1">JES_112</strain>
    </source>
</reference>
<sequence>MFDINPSLPMSPGLAPVGKAPIEDDCNRFFASDFVNAPYGSELNSWLQEDVFELEDGHDMQAQQEASPSQGSAIQPLEKTRIGENVKYCEEKEMMEYQNMLGEELFSSTTPGSASKEYSNSHESTLLISKRNSSNLLDSHDATLPMPEDLDSLNLRLVIAQSQMQLRLKGLGLDAPGEDLDEALLDSQYMALKLYSARLKSNIKRIVHDAGEGALQANALEDANPLTIQSGTEGVPAIGLVRFPGPHSHHQHVAVPADQLSSPTNGFQCPDGMPASLSGDEVASASFDESFPVSRAFVTSRTPSAPSQQSFNLCTGSPQAVSDSVSSKRRSAVNAGFFDCFDSIQIRSKRQRTVKTATENRSLVSADGGSCVRCKHLGLPCSGAGSSNEGPIPCGNCRTYFQRSHNTGIYFSACVRTSFSNETNIFLSGVDLSSDFGTNLIYLEAGRDLDQYQIPICFHDIFGNDPKAIAATYLLSLNRYYDRAAEESWTNSKVLQDRMKLIGSESGLNVLIKTNGVLEFAKTWCRYAGEIAVCRTDFEQLRAYASIHAFAVLDYVLRPINLREADLSKLKKIIAFTAILYHEVLYMRDQYIKYTELSFIQCRSTLDEQHRPAFDWIMERSKNISMQKLDTLDDLFRNTLRMLIARAFPKKSKLFDLLKENHSDHFLDKRFWKIILNDPGKPKHQPSRMSSAPNLLSVSKKVNPSDIPVPIITLSSNQDVCTDSAITQITTGSLSLASQDAQCALSSGLEPKSSSQLRNFSSPLNNLFASGLRHLTDFSETLHRRSSGLNWRIPLTSKTKTYNPPSKSVNTGALLETSHWWSSIPGRTQIRKRRHGGPPPEVLKRTQVRHWQRSPDIELSLPSTISQTSVWEDMPLQHARYLADSSSLSNPPTTAPQTEE</sequence>
<evidence type="ECO:0000313" key="1">
    <source>
        <dbReference type="EMBL" id="KAJ9656817.1"/>
    </source>
</evidence>
<dbReference type="EMBL" id="JAPDRQ010000072">
    <property type="protein sequence ID" value="KAJ9656817.1"/>
    <property type="molecule type" value="Genomic_DNA"/>
</dbReference>
<comment type="caution">
    <text evidence="1">The sequence shown here is derived from an EMBL/GenBank/DDBJ whole genome shotgun (WGS) entry which is preliminary data.</text>
</comment>
<organism evidence="1 2">
    <name type="scientific">Neophaeococcomyces mojaviensis</name>
    <dbReference type="NCBI Taxonomy" id="3383035"/>
    <lineage>
        <taxon>Eukaryota</taxon>
        <taxon>Fungi</taxon>
        <taxon>Dikarya</taxon>
        <taxon>Ascomycota</taxon>
        <taxon>Pezizomycotina</taxon>
        <taxon>Eurotiomycetes</taxon>
        <taxon>Chaetothyriomycetidae</taxon>
        <taxon>Chaetothyriales</taxon>
        <taxon>Chaetothyriales incertae sedis</taxon>
        <taxon>Neophaeococcomyces</taxon>
    </lineage>
</organism>
<keyword evidence="2" id="KW-1185">Reference proteome</keyword>
<protein>
    <submittedName>
        <fullName evidence="1">Uncharacterized protein</fullName>
    </submittedName>
</protein>
<accession>A0ACC3A7V3</accession>